<keyword evidence="1 2" id="KW-0819">tRNA processing</keyword>
<sequence>MKHLPKHLRPRWRYLAVGIETWPNASFGRRAFQREVWYAAQNLLGDTGSAETDMTVLQFHDYDGTAEAIVRTRRGQTDPARAALTCLHSVDDDEVRVRIRGISGTVRACEEKYIRGPPEATEQRHVVFENADRGATVRPPRYDVETASDGAFVGATALDFR</sequence>
<dbReference type="GO" id="GO:0005737">
    <property type="term" value="C:cytoplasm"/>
    <property type="evidence" value="ECO:0007669"/>
    <property type="project" value="UniProtKB-SubCell"/>
</dbReference>
<dbReference type="PANTHER" id="PTHR15441:SF2">
    <property type="entry name" value="RIBONUCLEASE P_MRP PROTEIN SUBUNIT POP5"/>
    <property type="match status" value="1"/>
</dbReference>
<protein>
    <recommendedName>
        <fullName evidence="2">Ribonuclease P protein component 2</fullName>
        <shortName evidence="2">RNase P component 2</shortName>
        <ecNumber evidence="2">3.1.26.5</ecNumber>
    </recommendedName>
    <alternativeName>
        <fullName evidence="2">Pop5</fullName>
    </alternativeName>
</protein>
<dbReference type="GO" id="GO:0033204">
    <property type="term" value="F:ribonuclease P RNA binding"/>
    <property type="evidence" value="ECO:0007669"/>
    <property type="project" value="TreeGrafter"/>
</dbReference>
<proteinExistence type="inferred from homology"/>
<dbReference type="GO" id="GO:0004526">
    <property type="term" value="F:ribonuclease P activity"/>
    <property type="evidence" value="ECO:0007669"/>
    <property type="project" value="UniProtKB-UniRule"/>
</dbReference>
<keyword evidence="4" id="KW-1185">Reference proteome</keyword>
<dbReference type="Pfam" id="PF01900">
    <property type="entry name" value="RNase_P_Rpp14"/>
    <property type="match status" value="1"/>
</dbReference>
<dbReference type="Gene3D" id="3.30.70.3250">
    <property type="entry name" value="Ribonuclease P, Pop5 subunit"/>
    <property type="match status" value="1"/>
</dbReference>
<gene>
    <name evidence="2" type="primary">rnp2</name>
    <name evidence="3" type="ORF">AMS69_16915</name>
</gene>
<dbReference type="HAMAP" id="MF_00755">
    <property type="entry name" value="RNase_P_2"/>
    <property type="match status" value="1"/>
</dbReference>
<dbReference type="PATRIC" id="fig|1705562.3.peg.3777"/>
<evidence type="ECO:0000256" key="1">
    <source>
        <dbReference type="ARBA" id="ARBA00022694"/>
    </source>
</evidence>
<dbReference type="SUPFAM" id="SSF160350">
    <property type="entry name" value="Rnp2-like"/>
    <property type="match status" value="1"/>
</dbReference>
<comment type="subcellular location">
    <subcellularLocation>
        <location evidence="2">Cytoplasm</location>
    </subcellularLocation>
</comment>
<dbReference type="EMBL" id="LIUF01000006">
    <property type="protein sequence ID" value="KOX91790.1"/>
    <property type="molecule type" value="Genomic_DNA"/>
</dbReference>
<dbReference type="InterPro" id="IPR038085">
    <property type="entry name" value="Rnp2-like_sf"/>
</dbReference>
<keyword evidence="2" id="KW-0378">Hydrolase</keyword>
<dbReference type="EC" id="3.1.26.5" evidence="2"/>
<name>A0A0N0U976_9EURY</name>
<reference evidence="3 4" key="1">
    <citation type="submission" date="2015-08" db="EMBL/GenBank/DDBJ databases">
        <title>Genomes of Isolates from Cabo Rojo, PR.</title>
        <authorList>
            <person name="Sanchez-Nieves R.L."/>
            <person name="Montalvo-Rodriguez R."/>
        </authorList>
    </citation>
    <scope>NUCLEOTIDE SEQUENCE [LARGE SCALE GENOMIC DNA]</scope>
    <source>
        <strain evidence="3 4">SL3</strain>
    </source>
</reference>
<keyword evidence="2" id="KW-0540">Nuclease</keyword>
<dbReference type="Proteomes" id="UP000037729">
    <property type="component" value="Unassembled WGS sequence"/>
</dbReference>
<evidence type="ECO:0000313" key="3">
    <source>
        <dbReference type="EMBL" id="KOX91790.1"/>
    </source>
</evidence>
<keyword evidence="2" id="KW-0255">Endonuclease</keyword>
<dbReference type="GO" id="GO:0001682">
    <property type="term" value="P:tRNA 5'-leader removal"/>
    <property type="evidence" value="ECO:0007669"/>
    <property type="project" value="UniProtKB-UniRule"/>
</dbReference>
<dbReference type="GO" id="GO:0030681">
    <property type="term" value="C:multimeric ribonuclease P complex"/>
    <property type="evidence" value="ECO:0007669"/>
    <property type="project" value="TreeGrafter"/>
</dbReference>
<dbReference type="RefSeq" id="WP_053969229.1">
    <property type="nucleotide sequence ID" value="NZ_JAWJXX010000005.1"/>
</dbReference>
<comment type="catalytic activity">
    <reaction evidence="2">
        <text>Endonucleolytic cleavage of RNA, removing 5'-extranucleotides from tRNA precursor.</text>
        <dbReference type="EC" id="3.1.26.5"/>
    </reaction>
</comment>
<accession>A0A0N0U976</accession>
<comment type="similarity">
    <text evidence="2">Belongs to the eukaryotic/archaeal RNase P protein component 2 family.</text>
</comment>
<dbReference type="OrthoDB" id="19261at2157"/>
<comment type="function">
    <text evidence="2">Part of ribonuclease P, a protein complex that generates mature tRNA molecules by cleaving their 5'-ends.</text>
</comment>
<evidence type="ECO:0000256" key="2">
    <source>
        <dbReference type="HAMAP-Rule" id="MF_00755"/>
    </source>
</evidence>
<comment type="caution">
    <text evidence="3">The sequence shown here is derived from an EMBL/GenBank/DDBJ whole genome shotgun (WGS) entry which is preliminary data.</text>
</comment>
<evidence type="ECO:0000313" key="4">
    <source>
        <dbReference type="Proteomes" id="UP000037729"/>
    </source>
</evidence>
<dbReference type="AlphaFoldDB" id="A0A0N0U976"/>
<comment type="subunit">
    <text evidence="2">Consists of a catalytic RNA component and at least 4-5 protein subunits.</text>
</comment>
<dbReference type="STRING" id="1705562.AMS69_16915"/>
<dbReference type="InterPro" id="IPR002759">
    <property type="entry name" value="Pop5/Rpp14/Rnp2-like"/>
</dbReference>
<organism evidence="3 4">
    <name type="scientific">Haloarcula rubripromontorii</name>
    <dbReference type="NCBI Taxonomy" id="1705562"/>
    <lineage>
        <taxon>Archaea</taxon>
        <taxon>Methanobacteriati</taxon>
        <taxon>Methanobacteriota</taxon>
        <taxon>Stenosarchaea group</taxon>
        <taxon>Halobacteria</taxon>
        <taxon>Halobacteriales</taxon>
        <taxon>Haloarculaceae</taxon>
        <taxon>Haloarcula</taxon>
    </lineage>
</organism>
<keyword evidence="2" id="KW-0963">Cytoplasm</keyword>
<dbReference type="PANTHER" id="PTHR15441">
    <property type="entry name" value="RIBONUCLEASE P PROTEIN SUBUNIT P14"/>
    <property type="match status" value="1"/>
</dbReference>